<keyword evidence="7" id="KW-1185">Reference proteome</keyword>
<dbReference type="InterPro" id="IPR029063">
    <property type="entry name" value="SAM-dependent_MTases_sf"/>
</dbReference>
<name>A0A7W4JS83_9PROT</name>
<dbReference type="Gene3D" id="3.40.50.150">
    <property type="entry name" value="Vaccinia Virus protein VP39"/>
    <property type="match status" value="1"/>
</dbReference>
<proteinExistence type="inferred from homology"/>
<evidence type="ECO:0000256" key="4">
    <source>
        <dbReference type="ARBA" id="ARBA00022691"/>
    </source>
</evidence>
<evidence type="ECO:0000313" key="7">
    <source>
        <dbReference type="Proteomes" id="UP000555756"/>
    </source>
</evidence>
<keyword evidence="3 6" id="KW-0808">Transferase</keyword>
<dbReference type="GO" id="GO:0008168">
    <property type="term" value="F:methyltransferase activity"/>
    <property type="evidence" value="ECO:0007669"/>
    <property type="project" value="UniProtKB-KW"/>
</dbReference>
<dbReference type="PANTHER" id="PTHR43667:SF1">
    <property type="entry name" value="CYCLOPROPANE-FATTY-ACYL-PHOSPHOLIPID SYNTHASE"/>
    <property type="match status" value="1"/>
</dbReference>
<dbReference type="PANTHER" id="PTHR43667">
    <property type="entry name" value="CYCLOPROPANE-FATTY-ACYL-PHOSPHOLIPID SYNTHASE"/>
    <property type="match status" value="1"/>
</dbReference>
<evidence type="ECO:0000256" key="5">
    <source>
        <dbReference type="ARBA" id="ARBA00023098"/>
    </source>
</evidence>
<evidence type="ECO:0000256" key="3">
    <source>
        <dbReference type="ARBA" id="ARBA00022679"/>
    </source>
</evidence>
<sequence length="436" mass="48914">MTPVIDRVLRSFISRGRLDVVFADGTRRTYVGAPGPVAAMRILYPSVERRLIFNPGLAFGEAYMDGAVVPDGCTLYDLLDLLMTNSMGTGHAGEMVASLVRYGKRTWTQFNPASRSRRNVAHHYDLNGALYDLFLDRDRQYSCAYFPRGDETLDEAQEAKKRHIAAKLRLDRPDLEVLDIGCGWGGMALTLARDYGARVTGITLSEEQLGVARRRAAEEGLSDRVRFELVDYRAVTRRYDRIVSVGMFEHVGVGHYRQFFGIVHDILAEDGVMLLHSIGRNDGPGSTNPWIDRYIFPGGYSPSLSETFAAIEKSGLWVTDCEVLRLHYAKTIALWRERFAASRARVAAMYDERFCRMFEFYLVGAELSFRVQGHMNFQLQITRSIDAVPLTRDYMLDTERAAALSCVADNVEEPLAVGGKAPARRAPRRKTAKTGG</sequence>
<dbReference type="EMBL" id="JABEQF010000005">
    <property type="protein sequence ID" value="MBB2189919.1"/>
    <property type="molecule type" value="Genomic_DNA"/>
</dbReference>
<dbReference type="PIRSF" id="PIRSF003085">
    <property type="entry name" value="CMAS"/>
    <property type="match status" value="1"/>
</dbReference>
<keyword evidence="4" id="KW-0949">S-adenosyl-L-methionine</keyword>
<organism evidence="6 7">
    <name type="scientific">Gluconacetobacter azotocaptans</name>
    <dbReference type="NCBI Taxonomy" id="142834"/>
    <lineage>
        <taxon>Bacteria</taxon>
        <taxon>Pseudomonadati</taxon>
        <taxon>Pseudomonadota</taxon>
        <taxon>Alphaproteobacteria</taxon>
        <taxon>Acetobacterales</taxon>
        <taxon>Acetobacteraceae</taxon>
        <taxon>Gluconacetobacter</taxon>
    </lineage>
</organism>
<dbReference type="GO" id="GO:0008610">
    <property type="term" value="P:lipid biosynthetic process"/>
    <property type="evidence" value="ECO:0007669"/>
    <property type="project" value="InterPro"/>
</dbReference>
<dbReference type="Proteomes" id="UP000555756">
    <property type="component" value="Unassembled WGS sequence"/>
</dbReference>
<evidence type="ECO:0000313" key="6">
    <source>
        <dbReference type="EMBL" id="MBB2189919.1"/>
    </source>
</evidence>
<reference evidence="6 7" key="1">
    <citation type="submission" date="2020-04" db="EMBL/GenBank/DDBJ databases">
        <title>Description of novel Gluconacetobacter.</title>
        <authorList>
            <person name="Sombolestani A."/>
        </authorList>
    </citation>
    <scope>NUCLEOTIDE SEQUENCE [LARGE SCALE GENOMIC DNA]</scope>
    <source>
        <strain evidence="6 7">LMG 21311</strain>
    </source>
</reference>
<dbReference type="GO" id="GO:0032259">
    <property type="term" value="P:methylation"/>
    <property type="evidence" value="ECO:0007669"/>
    <property type="project" value="UniProtKB-KW"/>
</dbReference>
<dbReference type="CDD" id="cd02440">
    <property type="entry name" value="AdoMet_MTases"/>
    <property type="match status" value="1"/>
</dbReference>
<evidence type="ECO:0000256" key="1">
    <source>
        <dbReference type="ARBA" id="ARBA00010815"/>
    </source>
</evidence>
<accession>A0A7W4JS83</accession>
<keyword evidence="5" id="KW-0443">Lipid metabolism</keyword>
<comment type="caution">
    <text evidence="6">The sequence shown here is derived from an EMBL/GenBank/DDBJ whole genome shotgun (WGS) entry which is preliminary data.</text>
</comment>
<evidence type="ECO:0000256" key="2">
    <source>
        <dbReference type="ARBA" id="ARBA00022603"/>
    </source>
</evidence>
<protein>
    <submittedName>
        <fullName evidence="6">Class I SAM-dependent methyltransferase</fullName>
    </submittedName>
</protein>
<comment type="similarity">
    <text evidence="1">Belongs to the CFA/CMAS family.</text>
</comment>
<dbReference type="RefSeq" id="WP_183119090.1">
    <property type="nucleotide sequence ID" value="NZ_JABEQF010000005.1"/>
</dbReference>
<dbReference type="InterPro" id="IPR050723">
    <property type="entry name" value="CFA/CMAS"/>
</dbReference>
<dbReference type="AlphaFoldDB" id="A0A7W4JS83"/>
<gene>
    <name evidence="6" type="ORF">HLH34_08050</name>
</gene>
<dbReference type="SUPFAM" id="SSF53335">
    <property type="entry name" value="S-adenosyl-L-methionine-dependent methyltransferases"/>
    <property type="match status" value="1"/>
</dbReference>
<dbReference type="Pfam" id="PF02353">
    <property type="entry name" value="CMAS"/>
    <property type="match status" value="1"/>
</dbReference>
<keyword evidence="2 6" id="KW-0489">Methyltransferase</keyword>
<dbReference type="InterPro" id="IPR003333">
    <property type="entry name" value="CMAS"/>
</dbReference>